<dbReference type="Proteomes" id="UP000078559">
    <property type="component" value="Chromosome 13"/>
</dbReference>
<organism evidence="1 2">
    <name type="scientific">Cytospora mali</name>
    <name type="common">Apple Valsa canker fungus</name>
    <name type="synonym">Valsa mali</name>
    <dbReference type="NCBI Taxonomy" id="578113"/>
    <lineage>
        <taxon>Eukaryota</taxon>
        <taxon>Fungi</taxon>
        <taxon>Dikarya</taxon>
        <taxon>Ascomycota</taxon>
        <taxon>Pezizomycotina</taxon>
        <taxon>Sordariomycetes</taxon>
        <taxon>Sordariomycetidae</taxon>
        <taxon>Diaporthales</taxon>
        <taxon>Cytosporaceae</taxon>
        <taxon>Cytospora</taxon>
    </lineage>
</organism>
<gene>
    <name evidence="1" type="ORF">VM1G_10116</name>
</gene>
<evidence type="ECO:0000313" key="1">
    <source>
        <dbReference type="EMBL" id="KUI74563.1"/>
    </source>
</evidence>
<protein>
    <submittedName>
        <fullName evidence="1">Uncharacterized protein</fullName>
    </submittedName>
</protein>
<reference evidence="1" key="1">
    <citation type="submission" date="2014-12" db="EMBL/GenBank/DDBJ databases">
        <title>Genome Sequence of Valsa Canker Pathogens Uncovers a Specific Adaption of Colonization on Woody Bark.</title>
        <authorList>
            <person name="Yin Z."/>
            <person name="Liu H."/>
            <person name="Gao X."/>
            <person name="Li Z."/>
            <person name="Song N."/>
            <person name="Ke X."/>
            <person name="Dai Q."/>
            <person name="Wu Y."/>
            <person name="Sun Y."/>
            <person name="Xu J.-R."/>
            <person name="Kang Z.K."/>
            <person name="Wang L."/>
            <person name="Huang L."/>
        </authorList>
    </citation>
    <scope>NUCLEOTIDE SEQUENCE [LARGE SCALE GENOMIC DNA]</scope>
    <source>
        <strain evidence="1">03-8</strain>
    </source>
</reference>
<dbReference type="AlphaFoldDB" id="A0A194WEC9"/>
<evidence type="ECO:0000313" key="2">
    <source>
        <dbReference type="Proteomes" id="UP000078559"/>
    </source>
</evidence>
<name>A0A194WEC9_CYTMA</name>
<accession>A0A194WEC9</accession>
<keyword evidence="2" id="KW-1185">Reference proteome</keyword>
<proteinExistence type="predicted"/>
<dbReference type="EMBL" id="CM003110">
    <property type="protein sequence ID" value="KUI74563.1"/>
    <property type="molecule type" value="Genomic_DNA"/>
</dbReference>
<sequence length="55" mass="6227">MPTDPNEVLQAKSPPIITTRPKTLQDDNKRLAHNKYPRMAFIARTAHQANDTTLV</sequence>